<dbReference type="EMBL" id="AUZX01011152">
    <property type="protein sequence ID" value="EQD44167.1"/>
    <property type="molecule type" value="Genomic_DNA"/>
</dbReference>
<dbReference type="PANTHER" id="PTHR43255">
    <property type="entry name" value="IRON-SULFUR-BINDING OXIDOREDUCTASE FADF-RELATED-RELATED"/>
    <property type="match status" value="1"/>
</dbReference>
<keyword evidence="1" id="KW-0004">4Fe-4S</keyword>
<name>T0ZIA2_9ZZZZ</name>
<reference evidence="7" key="1">
    <citation type="submission" date="2013-08" db="EMBL/GenBank/DDBJ databases">
        <authorList>
            <person name="Mendez C."/>
            <person name="Richter M."/>
            <person name="Ferrer M."/>
            <person name="Sanchez J."/>
        </authorList>
    </citation>
    <scope>NUCLEOTIDE SEQUENCE</scope>
</reference>
<evidence type="ECO:0000256" key="4">
    <source>
        <dbReference type="ARBA" id="ARBA00023004"/>
    </source>
</evidence>
<dbReference type="GO" id="GO:0016491">
    <property type="term" value="F:oxidoreductase activity"/>
    <property type="evidence" value="ECO:0007669"/>
    <property type="project" value="UniProtKB-KW"/>
</dbReference>
<protein>
    <recommendedName>
        <fullName evidence="6">Cysteine-rich domain-containing protein</fullName>
    </recommendedName>
</protein>
<evidence type="ECO:0000313" key="7">
    <source>
        <dbReference type="EMBL" id="EQD44167.1"/>
    </source>
</evidence>
<evidence type="ECO:0000256" key="2">
    <source>
        <dbReference type="ARBA" id="ARBA00022723"/>
    </source>
</evidence>
<dbReference type="AlphaFoldDB" id="T0ZIA2"/>
<dbReference type="GO" id="GO:0005886">
    <property type="term" value="C:plasma membrane"/>
    <property type="evidence" value="ECO:0007669"/>
    <property type="project" value="TreeGrafter"/>
</dbReference>
<evidence type="ECO:0000256" key="1">
    <source>
        <dbReference type="ARBA" id="ARBA00022485"/>
    </source>
</evidence>
<dbReference type="Pfam" id="PF02754">
    <property type="entry name" value="CCG"/>
    <property type="match status" value="2"/>
</dbReference>
<dbReference type="GO" id="GO:0051539">
    <property type="term" value="F:4 iron, 4 sulfur cluster binding"/>
    <property type="evidence" value="ECO:0007669"/>
    <property type="project" value="UniProtKB-KW"/>
</dbReference>
<organism evidence="7">
    <name type="scientific">mine drainage metagenome</name>
    <dbReference type="NCBI Taxonomy" id="410659"/>
    <lineage>
        <taxon>unclassified sequences</taxon>
        <taxon>metagenomes</taxon>
        <taxon>ecological metagenomes</taxon>
    </lineage>
</organism>
<gene>
    <name evidence="7" type="ORF">B1A_15197</name>
</gene>
<feature type="non-terminal residue" evidence="7">
    <location>
        <position position="1"/>
    </location>
</feature>
<evidence type="ECO:0000256" key="3">
    <source>
        <dbReference type="ARBA" id="ARBA00023002"/>
    </source>
</evidence>
<dbReference type="InterPro" id="IPR004017">
    <property type="entry name" value="Cys_rich_dom"/>
</dbReference>
<sequence length="181" mass="19672">QARKNVALLQEVRPQRIVTMCPHCLQQLKNEYRDFGADFEVVHHSEYLSMALVTGRISRAAGGRRVTYHDPCYLGRYNGVFDAPRDVLAGAGMTLTEMPRHGEDSFCCGAGGGWAFREEGAPRVNRLRAKEAAATGAEIVATACPFCLSMMSDGVQAEGGGVVQDIAEILWEQVSAPQLAD</sequence>
<keyword evidence="2" id="KW-0479">Metal-binding</keyword>
<proteinExistence type="predicted"/>
<evidence type="ECO:0000256" key="5">
    <source>
        <dbReference type="ARBA" id="ARBA00023014"/>
    </source>
</evidence>
<feature type="domain" description="Cysteine-rich" evidence="6">
    <location>
        <begin position="2"/>
        <end position="29"/>
    </location>
</feature>
<comment type="caution">
    <text evidence="7">The sequence shown here is derived from an EMBL/GenBank/DDBJ whole genome shotgun (WGS) entry which is preliminary data.</text>
</comment>
<feature type="domain" description="Cysteine-rich" evidence="6">
    <location>
        <begin position="66"/>
        <end position="151"/>
    </location>
</feature>
<dbReference type="InterPro" id="IPR051460">
    <property type="entry name" value="HdrC_iron-sulfur_subunit"/>
</dbReference>
<accession>T0ZIA2</accession>
<keyword evidence="5" id="KW-0411">Iron-sulfur</keyword>
<dbReference type="PANTHER" id="PTHR43255:SF1">
    <property type="entry name" value="IRON-SULFUR-BINDING OXIDOREDUCTASE FADF-RELATED"/>
    <property type="match status" value="1"/>
</dbReference>
<keyword evidence="4" id="KW-0408">Iron</keyword>
<dbReference type="GO" id="GO:0046872">
    <property type="term" value="F:metal ion binding"/>
    <property type="evidence" value="ECO:0007669"/>
    <property type="project" value="UniProtKB-KW"/>
</dbReference>
<evidence type="ECO:0000259" key="6">
    <source>
        <dbReference type="Pfam" id="PF02754"/>
    </source>
</evidence>
<reference evidence="7" key="2">
    <citation type="journal article" date="2014" name="ISME J.">
        <title>Microbial stratification in low pH oxic and suboxic macroscopic growths along an acid mine drainage.</title>
        <authorList>
            <person name="Mendez-Garcia C."/>
            <person name="Mesa V."/>
            <person name="Sprenger R.R."/>
            <person name="Richter M."/>
            <person name="Diez M.S."/>
            <person name="Solano J."/>
            <person name="Bargiela R."/>
            <person name="Golyshina O.V."/>
            <person name="Manteca A."/>
            <person name="Ramos J.L."/>
            <person name="Gallego J.R."/>
            <person name="Llorente I."/>
            <person name="Martins Dos Santos V.A."/>
            <person name="Jensen O.N."/>
            <person name="Pelaez A.I."/>
            <person name="Sanchez J."/>
            <person name="Ferrer M."/>
        </authorList>
    </citation>
    <scope>NUCLEOTIDE SEQUENCE</scope>
</reference>
<keyword evidence="3" id="KW-0560">Oxidoreductase</keyword>